<evidence type="ECO:0000313" key="3">
    <source>
        <dbReference type="Proteomes" id="UP000054289"/>
    </source>
</evidence>
<evidence type="ECO:0000313" key="2">
    <source>
        <dbReference type="EMBL" id="KOB59730.1"/>
    </source>
</evidence>
<protein>
    <submittedName>
        <fullName evidence="2">Uncharacterized protein</fullName>
    </submittedName>
</protein>
<dbReference type="Proteomes" id="UP000054289">
    <property type="component" value="Unassembled WGS sequence"/>
</dbReference>
<reference evidence="2 3" key="1">
    <citation type="submission" date="2006-03" db="EMBL/GenBank/DDBJ databases">
        <title>Annotation of Plasmodium falciparum HB3.</title>
        <authorList>
            <consortium name="The Broad Institute Genome Sequencing Platform"/>
            <person name="Volkman S.K."/>
            <person name="Neafsey D.E."/>
            <person name="Dash A.P."/>
            <person name="Chitnis C.E."/>
            <person name="Hartl D.L."/>
            <person name="Young S.K."/>
            <person name="Zeng Q."/>
            <person name="Koehrsen M."/>
            <person name="Alvarado L."/>
            <person name="Berlin A."/>
            <person name="Borenstein D."/>
            <person name="Chapman S.B."/>
            <person name="Chen Z."/>
            <person name="Engels R."/>
            <person name="Freedman E."/>
            <person name="Gellesch M."/>
            <person name="Goldberg J."/>
            <person name="Griggs A."/>
            <person name="Gujja S."/>
            <person name="Heilman E.R."/>
            <person name="Heiman D.I."/>
            <person name="Howarth C."/>
            <person name="Jen D."/>
            <person name="Larson L."/>
            <person name="Mehta T."/>
            <person name="Neiman D."/>
            <person name="Park D."/>
            <person name="Pearson M."/>
            <person name="Roberts A."/>
            <person name="Saif S."/>
            <person name="Shea T."/>
            <person name="Shenoy N."/>
            <person name="Sisk P."/>
            <person name="Stolte C."/>
            <person name="Sykes S."/>
            <person name="Walk T."/>
            <person name="White J."/>
            <person name="Yandava C."/>
            <person name="Haas B."/>
            <person name="Henn M.R."/>
            <person name="Nusbaum C."/>
            <person name="Birren B."/>
        </authorList>
    </citation>
    <scope>NUCLEOTIDE SEQUENCE [LARGE SCALE GENOMIC DNA]</scope>
    <source>
        <strain evidence="2">HB3</strain>
    </source>
</reference>
<dbReference type="KEGG" id="pfh:PFHG_01489"/>
<sequence length="82" mass="9742">MMYRILLSYRLVCLTKYLILIFIYVFINVPKPLKYMSTFGFSIIYFCRLIFILSSTFFNISFIINITTLNITIRVIKTVSGY</sequence>
<keyword evidence="1" id="KW-0812">Transmembrane</keyword>
<accession>A0A0L7K9H0</accession>
<gene>
    <name evidence="2" type="ORF">PFHG_01489</name>
</gene>
<organism evidence="2 3">
    <name type="scientific">Plasmodium falciparum (isolate HB3)</name>
    <dbReference type="NCBI Taxonomy" id="137071"/>
    <lineage>
        <taxon>Eukaryota</taxon>
        <taxon>Sar</taxon>
        <taxon>Alveolata</taxon>
        <taxon>Apicomplexa</taxon>
        <taxon>Aconoidasida</taxon>
        <taxon>Haemosporida</taxon>
        <taxon>Plasmodiidae</taxon>
        <taxon>Plasmodium</taxon>
        <taxon>Plasmodium (Laverania)</taxon>
    </lineage>
</organism>
<keyword evidence="1" id="KW-1133">Transmembrane helix</keyword>
<feature type="transmembrane region" description="Helical" evidence="1">
    <location>
        <begin position="39"/>
        <end position="64"/>
    </location>
</feature>
<feature type="transmembrane region" description="Helical" evidence="1">
    <location>
        <begin position="7"/>
        <end position="27"/>
    </location>
</feature>
<name>A0A0L7K9H0_PLAFX</name>
<keyword evidence="1" id="KW-0472">Membrane</keyword>
<reference evidence="3" key="2">
    <citation type="submission" date="2006-03" db="EMBL/GenBank/DDBJ databases">
        <title>The genome sequence of the Plasmodium falciparum HB3.</title>
        <authorList>
            <consortium name="The Broad Institute Genome Sequencing Platform"/>
            <person name="Birren B."/>
            <person name="Lander E."/>
            <person name="Galagan J."/>
            <person name="Nusbaum C."/>
            <person name="Devon K."/>
            <person name="Henn M."/>
            <person name="Jaffe D."/>
            <person name="Butler J."/>
            <person name="Alvarez P."/>
            <person name="Gnerre S."/>
            <person name="Grabherr M."/>
            <person name="Kleber M."/>
            <person name="Mauceli E."/>
            <person name="Brockman W."/>
            <person name="MacCallum I.A."/>
            <person name="Rounsley S."/>
            <person name="Young S."/>
            <person name="LaButti K."/>
            <person name="Pushparaj V."/>
            <person name="DeCaprio D."/>
            <person name="Crawford M."/>
            <person name="Koehrsen M."/>
            <person name="Engels R."/>
            <person name="Montgomery P."/>
            <person name="Pearson M."/>
            <person name="Howarth C."/>
            <person name="Larson L."/>
            <person name="Luoma S."/>
            <person name="White J."/>
            <person name="Kodira C."/>
            <person name="Zeng Q."/>
            <person name="Oleary S."/>
            <person name="Yandava C."/>
            <person name="Alvarado L."/>
            <person name="Wirth D."/>
            <person name="Volkman S."/>
            <person name="Hartl D."/>
        </authorList>
    </citation>
    <scope>NUCLEOTIDE SEQUENCE [LARGE SCALE GENOMIC DNA]</scope>
</reference>
<evidence type="ECO:0000256" key="1">
    <source>
        <dbReference type="SAM" id="Phobius"/>
    </source>
</evidence>
<dbReference type="EMBL" id="CH671943">
    <property type="protein sequence ID" value="KOB59730.1"/>
    <property type="molecule type" value="Genomic_DNA"/>
</dbReference>
<dbReference type="AlphaFoldDB" id="A0A0L7K9H0"/>
<proteinExistence type="predicted"/>